<proteinExistence type="inferred from homology"/>
<keyword evidence="6" id="KW-0418">Kinase</keyword>
<gene>
    <name evidence="6" type="ORF">AS594_33240</name>
</gene>
<protein>
    <submittedName>
        <fullName evidence="6">Diacylglycerol kinase</fullName>
    </submittedName>
</protein>
<dbReference type="SUPFAM" id="SSF111331">
    <property type="entry name" value="NAD kinase/diacylglycerol kinase-like"/>
    <property type="match status" value="1"/>
</dbReference>
<dbReference type="Gene3D" id="3.40.50.10330">
    <property type="entry name" value="Probable inorganic polyphosphate/atp-NAD kinase, domain 1"/>
    <property type="match status" value="1"/>
</dbReference>
<comment type="cofactor">
    <cofactor evidence="1">
        <name>Mg(2+)</name>
        <dbReference type="ChEBI" id="CHEBI:18420"/>
    </cofactor>
</comment>
<feature type="transmembrane region" description="Helical" evidence="4">
    <location>
        <begin position="27"/>
        <end position="44"/>
    </location>
</feature>
<comment type="similarity">
    <text evidence="2">Belongs to the diacylglycerol/lipid kinase family.</text>
</comment>
<evidence type="ECO:0000259" key="5">
    <source>
        <dbReference type="PROSITE" id="PS50146"/>
    </source>
</evidence>
<sequence length="437" mass="45462">MALLALLASVLVALISAGLRSVFWVLAGLAGLALAAVGVWWALAHTGVLRVAGLALSVIAPVTVLALYATADMLVPALCSLALWMMAVVAARNAIAREPAASRREPEPAEAPRHPWILMNPHSGGGKVERFHLVDKARAAGAQVVMLGTGNRDAAELARQAAAEGADLLAVAGGDGTQALVAEVAAKHDLPFMVIPAGTRNHFALDLGLDRDDPAASLDALTDGLELRVDLGFAADRVFVNNASFGTYAAVVGDPAYRGEKVQTALQALPGLLTGPDAPTLRMRAGTTHADGLQALLISNNPYQRAVDLAHPGRRERLDSGLLGVVCVRVANTAQAARMVRGSRSGSLLRLTAETVVVEADTATVPAGIDGEHVLLRAPVVCRTAPGALRVRVPRNRPKAPLSRPAADWPRVARLALGPRVRVAEVSSSGMTAPPRS</sequence>
<evidence type="ECO:0000256" key="2">
    <source>
        <dbReference type="ARBA" id="ARBA00005983"/>
    </source>
</evidence>
<dbReference type="Proteomes" id="UP000095759">
    <property type="component" value="Unassembled WGS sequence"/>
</dbReference>
<feature type="domain" description="DAGKc" evidence="5">
    <location>
        <begin position="110"/>
        <end position="238"/>
    </location>
</feature>
<evidence type="ECO:0000256" key="3">
    <source>
        <dbReference type="SAM" id="MobiDB-lite"/>
    </source>
</evidence>
<evidence type="ECO:0000256" key="1">
    <source>
        <dbReference type="ARBA" id="ARBA00001946"/>
    </source>
</evidence>
<dbReference type="GO" id="GO:0016301">
    <property type="term" value="F:kinase activity"/>
    <property type="evidence" value="ECO:0007669"/>
    <property type="project" value="UniProtKB-KW"/>
</dbReference>
<dbReference type="PROSITE" id="PS50146">
    <property type="entry name" value="DAGK"/>
    <property type="match status" value="1"/>
</dbReference>
<evidence type="ECO:0000256" key="4">
    <source>
        <dbReference type="SAM" id="Phobius"/>
    </source>
</evidence>
<accession>A0A1E5PK05</accession>
<dbReference type="AlphaFoldDB" id="A0A1E5PK05"/>
<feature type="transmembrane region" description="Helical" evidence="4">
    <location>
        <begin position="75"/>
        <end position="95"/>
    </location>
</feature>
<dbReference type="InterPro" id="IPR001206">
    <property type="entry name" value="Diacylglycerol_kinase_cat_dom"/>
</dbReference>
<keyword evidence="4" id="KW-1133">Transmembrane helix</keyword>
<keyword evidence="7" id="KW-1185">Reference proteome</keyword>
<organism evidence="6 7">
    <name type="scientific">Streptomyces agglomeratus</name>
    <dbReference type="NCBI Taxonomy" id="285458"/>
    <lineage>
        <taxon>Bacteria</taxon>
        <taxon>Bacillati</taxon>
        <taxon>Actinomycetota</taxon>
        <taxon>Actinomycetes</taxon>
        <taxon>Kitasatosporales</taxon>
        <taxon>Streptomycetaceae</taxon>
        <taxon>Streptomyces</taxon>
    </lineage>
</organism>
<dbReference type="PANTHER" id="PTHR12358:SF54">
    <property type="entry name" value="SPHINGOSINE KINASE RELATED PROTEIN"/>
    <property type="match status" value="1"/>
</dbReference>
<dbReference type="Pfam" id="PF00781">
    <property type="entry name" value="DAGK_cat"/>
    <property type="match status" value="1"/>
</dbReference>
<dbReference type="InterPro" id="IPR016064">
    <property type="entry name" value="NAD/diacylglycerol_kinase_sf"/>
</dbReference>
<dbReference type="STRING" id="285458.BGM19_03415"/>
<feature type="transmembrane region" description="Helical" evidence="4">
    <location>
        <begin position="51"/>
        <end position="69"/>
    </location>
</feature>
<evidence type="ECO:0000313" key="7">
    <source>
        <dbReference type="Proteomes" id="UP000095759"/>
    </source>
</evidence>
<evidence type="ECO:0000313" key="6">
    <source>
        <dbReference type="EMBL" id="OEJ29891.1"/>
    </source>
</evidence>
<dbReference type="Gene3D" id="2.60.200.40">
    <property type="match status" value="1"/>
</dbReference>
<dbReference type="PANTHER" id="PTHR12358">
    <property type="entry name" value="SPHINGOSINE KINASE"/>
    <property type="match status" value="1"/>
</dbReference>
<keyword evidence="4" id="KW-0812">Transmembrane</keyword>
<reference evidence="6 7" key="1">
    <citation type="submission" date="2016-08" db="EMBL/GenBank/DDBJ databases">
        <title>Complete genome sequence of Streptomyces agglomeratus strain 6-3-2, a novel anti-MRSA actinomycete isolated from Wuli of Tebit, China.</title>
        <authorList>
            <person name="Chen X."/>
        </authorList>
    </citation>
    <scope>NUCLEOTIDE SEQUENCE [LARGE SCALE GENOMIC DNA]</scope>
    <source>
        <strain evidence="6 7">6-3-2</strain>
    </source>
</reference>
<dbReference type="InterPro" id="IPR050187">
    <property type="entry name" value="Lipid_Phosphate_FormReg"/>
</dbReference>
<comment type="caution">
    <text evidence="6">The sequence shown here is derived from an EMBL/GenBank/DDBJ whole genome shotgun (WGS) entry which is preliminary data.</text>
</comment>
<feature type="compositionally biased region" description="Basic and acidic residues" evidence="3">
    <location>
        <begin position="100"/>
        <end position="113"/>
    </location>
</feature>
<dbReference type="InterPro" id="IPR017438">
    <property type="entry name" value="ATP-NAD_kinase_N"/>
</dbReference>
<keyword evidence="4" id="KW-0472">Membrane</keyword>
<name>A0A1E5PK05_9ACTN</name>
<feature type="region of interest" description="Disordered" evidence="3">
    <location>
        <begin position="99"/>
        <end position="118"/>
    </location>
</feature>
<keyword evidence="6" id="KW-0808">Transferase</keyword>
<dbReference type="EMBL" id="MEHJ01000001">
    <property type="protein sequence ID" value="OEJ29891.1"/>
    <property type="molecule type" value="Genomic_DNA"/>
</dbReference>
<dbReference type="SMART" id="SM00046">
    <property type="entry name" value="DAGKc"/>
    <property type="match status" value="1"/>
</dbReference>